<dbReference type="EMBL" id="GDID01007621">
    <property type="protein sequence ID" value="JAP88985.1"/>
    <property type="molecule type" value="Transcribed_RNA"/>
</dbReference>
<reference evidence="3" key="1">
    <citation type="submission" date="2015-07" db="EMBL/GenBank/DDBJ databases">
        <title>Adaptation to a free-living lifestyle via gene acquisitions in the diplomonad Trepomonas sp. PC1.</title>
        <authorList>
            <person name="Xu F."/>
            <person name="Jerlstrom-Hultqvist J."/>
            <person name="Kolisko M."/>
            <person name="Simpson A.G.B."/>
            <person name="Roger A.J."/>
            <person name="Svard S.G."/>
            <person name="Andersson J.O."/>
        </authorList>
    </citation>
    <scope>NUCLEOTIDE SEQUENCE</scope>
    <source>
        <strain evidence="3">PC1</strain>
    </source>
</reference>
<feature type="coiled-coil region" evidence="1">
    <location>
        <begin position="171"/>
        <end position="247"/>
    </location>
</feature>
<feature type="coiled-coil region" evidence="1">
    <location>
        <begin position="67"/>
        <end position="121"/>
    </location>
</feature>
<evidence type="ECO:0000256" key="1">
    <source>
        <dbReference type="SAM" id="Coils"/>
    </source>
</evidence>
<feature type="region of interest" description="Disordered" evidence="2">
    <location>
        <begin position="1"/>
        <end position="23"/>
    </location>
</feature>
<accession>A0A146JZ35</accession>
<dbReference type="AlphaFoldDB" id="A0A146JZ35"/>
<evidence type="ECO:0000313" key="3">
    <source>
        <dbReference type="EMBL" id="JAP88985.1"/>
    </source>
</evidence>
<evidence type="ECO:0000256" key="2">
    <source>
        <dbReference type="SAM" id="MobiDB-lite"/>
    </source>
</evidence>
<keyword evidence="1" id="KW-0175">Coiled coil</keyword>
<sequence length="348" mass="40865">KQPKNQLTASQPQFQPRIDLNSSVSNLKQSSTVQKTNLTPTKQALTIPSPTVKRQTSPIRSYLSTDITEQESYLKELTQKIDLQNKQIDAIRIQDDEQFELQSLQKQNEFLKSQIEKENEIFEQRSNLLKKIEHKNNELLQKITQKIIDNPMIIETETVVENSMENYLEFVMQKQNQIQDALNQIKSQQDIINNQKNEIEQLKQIEVKKMQYEQSAVKLQNYIQDQIIEMQEQSRDQAEEIQSYEVQKQLYQSLKVLKQDDHMEETITYFQPAKKLDAIYQSLKEMEQLKNMQEMRQKSKIIIKMMEKEIKPVNSAVGQSKQDEGSASQIEQNEIFLTHVSQQISDPQ</sequence>
<name>A0A146JZ35_9EUKA</name>
<proteinExistence type="predicted"/>
<feature type="non-terminal residue" evidence="3">
    <location>
        <position position="348"/>
    </location>
</feature>
<protein>
    <submittedName>
        <fullName evidence="3">Uncharacterized protein</fullName>
    </submittedName>
</protein>
<feature type="non-terminal residue" evidence="3">
    <location>
        <position position="1"/>
    </location>
</feature>
<gene>
    <name evidence="3" type="ORF">TPC1_31520</name>
</gene>
<organism evidence="3">
    <name type="scientific">Trepomonas sp. PC1</name>
    <dbReference type="NCBI Taxonomy" id="1076344"/>
    <lineage>
        <taxon>Eukaryota</taxon>
        <taxon>Metamonada</taxon>
        <taxon>Diplomonadida</taxon>
        <taxon>Hexamitidae</taxon>
        <taxon>Hexamitinae</taxon>
        <taxon>Trepomonas</taxon>
    </lineage>
</organism>